<keyword evidence="2" id="KW-1185">Reference proteome</keyword>
<evidence type="ECO:0000313" key="2">
    <source>
        <dbReference type="Proteomes" id="UP001527090"/>
    </source>
</evidence>
<organism evidence="1 2">
    <name type="scientific">Paenibacillus alvei</name>
    <name type="common">Bacillus alvei</name>
    <dbReference type="NCBI Taxonomy" id="44250"/>
    <lineage>
        <taxon>Bacteria</taxon>
        <taxon>Bacillati</taxon>
        <taxon>Bacillota</taxon>
        <taxon>Bacilli</taxon>
        <taxon>Bacillales</taxon>
        <taxon>Paenibacillaceae</taxon>
        <taxon>Paenibacillus</taxon>
    </lineage>
</organism>
<reference evidence="1 2" key="1">
    <citation type="submission" date="2022-05" db="EMBL/GenBank/DDBJ databases">
        <title>Genome Sequencing of Bee-Associated Microbes.</title>
        <authorList>
            <person name="Dunlap C."/>
        </authorList>
    </citation>
    <scope>NUCLEOTIDE SEQUENCE [LARGE SCALE GENOMIC DNA]</scope>
    <source>
        <strain evidence="1 2">NRRL NRS-750</strain>
    </source>
</reference>
<dbReference type="RefSeq" id="WP_021254188.1">
    <property type="nucleotide sequence ID" value="NZ_JAMDLY010000005.1"/>
</dbReference>
<protein>
    <submittedName>
        <fullName evidence="1">DUF4280 domain-containing protein</fullName>
    </submittedName>
</protein>
<sequence length="186" mass="20645">MFETCIILFANVAADNGQEEMEMELMMDDGGGQKEPKYVVHGAYCFCPQGSRPARIVVPASHGDYIHDQPQLNVNDCVPMVNIRPFGLCKSTRNPAVQAVINALPPMPKQEEAGWFASLFIKKEAPPPEKVPEPECVAMCVPNITFPWQSGKEDVLIEEAPALLDTCWNKCVYGETIKIVHNGQRE</sequence>
<dbReference type="Pfam" id="PF14107">
    <property type="entry name" value="DUF4280"/>
    <property type="match status" value="1"/>
</dbReference>
<name>A0ABT4E3D3_PAEAL</name>
<accession>A0ABT4E3D3</accession>
<dbReference type="EMBL" id="JAMDLY010000005">
    <property type="protein sequence ID" value="MCY9528239.1"/>
    <property type="molecule type" value="Genomic_DNA"/>
</dbReference>
<dbReference type="InterPro" id="IPR025460">
    <property type="entry name" value="DUF4280"/>
</dbReference>
<evidence type="ECO:0000313" key="1">
    <source>
        <dbReference type="EMBL" id="MCY9528239.1"/>
    </source>
</evidence>
<comment type="caution">
    <text evidence="1">The sequence shown here is derived from an EMBL/GenBank/DDBJ whole genome shotgun (WGS) entry which is preliminary data.</text>
</comment>
<gene>
    <name evidence="1" type="ORF">M5X04_02665</name>
</gene>
<dbReference type="Proteomes" id="UP001527090">
    <property type="component" value="Unassembled WGS sequence"/>
</dbReference>
<proteinExistence type="predicted"/>